<dbReference type="InterPro" id="IPR004850">
    <property type="entry name" value="NtA_dom"/>
</dbReference>
<feature type="domain" description="NtA" evidence="3">
    <location>
        <begin position="33"/>
        <end position="158"/>
    </location>
</feature>
<feature type="signal peptide" evidence="2">
    <location>
        <begin position="1"/>
        <end position="22"/>
    </location>
</feature>
<evidence type="ECO:0000313" key="5">
    <source>
        <dbReference type="Proteomes" id="UP000192578"/>
    </source>
</evidence>
<organism evidence="4 5">
    <name type="scientific">Hypsibius exemplaris</name>
    <name type="common">Freshwater tardigrade</name>
    <dbReference type="NCBI Taxonomy" id="2072580"/>
    <lineage>
        <taxon>Eukaryota</taxon>
        <taxon>Metazoa</taxon>
        <taxon>Ecdysozoa</taxon>
        <taxon>Tardigrada</taxon>
        <taxon>Eutardigrada</taxon>
        <taxon>Parachela</taxon>
        <taxon>Hypsibioidea</taxon>
        <taxon>Hypsibiidae</taxon>
        <taxon>Hypsibius</taxon>
    </lineage>
</organism>
<dbReference type="GO" id="GO:0005886">
    <property type="term" value="C:plasma membrane"/>
    <property type="evidence" value="ECO:0007669"/>
    <property type="project" value="GOC"/>
</dbReference>
<dbReference type="SUPFAM" id="SSF50242">
    <property type="entry name" value="TIMP-like"/>
    <property type="match status" value="1"/>
</dbReference>
<proteinExistence type="predicted"/>
<dbReference type="GO" id="GO:0043236">
    <property type="term" value="F:laminin binding"/>
    <property type="evidence" value="ECO:0007669"/>
    <property type="project" value="InterPro"/>
</dbReference>
<dbReference type="InterPro" id="IPR008993">
    <property type="entry name" value="TIMP-like_OB-fold"/>
</dbReference>
<evidence type="ECO:0000259" key="3">
    <source>
        <dbReference type="PROSITE" id="PS51121"/>
    </source>
</evidence>
<dbReference type="Pfam" id="PF03146">
    <property type="entry name" value="NtA"/>
    <property type="match status" value="1"/>
</dbReference>
<evidence type="ECO:0000256" key="1">
    <source>
        <dbReference type="PROSITE-ProRule" id="PRU00443"/>
    </source>
</evidence>
<dbReference type="AlphaFoldDB" id="A0A1W0WY73"/>
<gene>
    <name evidence="4" type="ORF">BV898_05938</name>
</gene>
<protein>
    <recommendedName>
        <fullName evidence="3">NtA domain-containing protein</fullName>
    </recommendedName>
</protein>
<accession>A0A1W0WY73</accession>
<dbReference type="Proteomes" id="UP000192578">
    <property type="component" value="Unassembled WGS sequence"/>
</dbReference>
<evidence type="ECO:0000256" key="2">
    <source>
        <dbReference type="SAM" id="SignalP"/>
    </source>
</evidence>
<keyword evidence="2" id="KW-0732">Signal</keyword>
<dbReference type="EMBL" id="MTYJ01000033">
    <property type="protein sequence ID" value="OQV20148.1"/>
    <property type="molecule type" value="Genomic_DNA"/>
</dbReference>
<dbReference type="GO" id="GO:0043113">
    <property type="term" value="P:receptor clustering"/>
    <property type="evidence" value="ECO:0007669"/>
    <property type="project" value="InterPro"/>
</dbReference>
<dbReference type="Gene3D" id="2.40.50.120">
    <property type="match status" value="1"/>
</dbReference>
<dbReference type="OrthoDB" id="5983569at2759"/>
<feature type="chain" id="PRO_5013365975" description="NtA domain-containing protein" evidence="2">
    <location>
        <begin position="23"/>
        <end position="158"/>
    </location>
</feature>
<evidence type="ECO:0000313" key="4">
    <source>
        <dbReference type="EMBL" id="OQV20148.1"/>
    </source>
</evidence>
<name>A0A1W0WY73_HYPEX</name>
<keyword evidence="5" id="KW-1185">Reference proteome</keyword>
<dbReference type="PROSITE" id="PS51121">
    <property type="entry name" value="NTA"/>
    <property type="match status" value="1"/>
</dbReference>
<reference evidence="5" key="1">
    <citation type="submission" date="2017-01" db="EMBL/GenBank/DDBJ databases">
        <title>Comparative genomics of anhydrobiosis in the tardigrade Hypsibius dujardini.</title>
        <authorList>
            <person name="Yoshida Y."/>
            <person name="Koutsovoulos G."/>
            <person name="Laetsch D."/>
            <person name="Stevens L."/>
            <person name="Kumar S."/>
            <person name="Horikawa D."/>
            <person name="Ishino K."/>
            <person name="Komine S."/>
            <person name="Tomita M."/>
            <person name="Blaxter M."/>
            <person name="Arakawa K."/>
        </authorList>
    </citation>
    <scope>NUCLEOTIDE SEQUENCE [LARGE SCALE GENOMIC DNA]</scope>
    <source>
        <strain evidence="5">Z151</strain>
    </source>
</reference>
<comment type="caution">
    <text evidence="1">Lacks conserved residue(s) required for the propagation of feature annotation.</text>
</comment>
<sequence length="158" mass="17687">MNSFEFIVWLLIGSAACGSSSATEFSYRNFQACQAEKILSVREKEAHFIITGTVFSLESKPLSALSVKWPVWKGQVAVKRVIKGDARAIQPMSLLLVENFADPAICDADVVQRDTKIFLLTKNDLTGNFRLNSSVLRMTLKNLDRLAAIMKERFRSPT</sequence>
<comment type="caution">
    <text evidence="4">The sequence shown here is derived from an EMBL/GenBank/DDBJ whole genome shotgun (WGS) entry which is preliminary data.</text>
</comment>